<accession>A0A9E8LYM3</accession>
<dbReference type="PROSITE" id="PS51704">
    <property type="entry name" value="GP_PDE"/>
    <property type="match status" value="1"/>
</dbReference>
<protein>
    <submittedName>
        <fullName evidence="2">Glycerophosphodiester phosphodiesterase</fullName>
    </submittedName>
</protein>
<reference evidence="2" key="1">
    <citation type="submission" date="2022-09" db="EMBL/GenBank/DDBJ databases">
        <title>Complete Genomes of Fervidibacillus albus and Fervidibacillus halotolerans isolated from tidal flat sediments.</title>
        <authorList>
            <person name="Kwon K.K."/>
            <person name="Yang S.-H."/>
            <person name="Park M.J."/>
            <person name="Oh H.-M."/>
        </authorList>
    </citation>
    <scope>NUCLEOTIDE SEQUENCE</scope>
    <source>
        <strain evidence="2">MEBiC13594</strain>
    </source>
</reference>
<feature type="domain" description="GP-PDE" evidence="1">
    <location>
        <begin position="2"/>
        <end position="238"/>
    </location>
</feature>
<dbReference type="EMBL" id="CP106877">
    <property type="protein sequence ID" value="WAA11411.1"/>
    <property type="molecule type" value="Genomic_DNA"/>
</dbReference>
<dbReference type="Pfam" id="PF03009">
    <property type="entry name" value="GDPD"/>
    <property type="match status" value="1"/>
</dbReference>
<dbReference type="InterPro" id="IPR030395">
    <property type="entry name" value="GP_PDE_dom"/>
</dbReference>
<keyword evidence="3" id="KW-1185">Reference proteome</keyword>
<dbReference type="RefSeq" id="WP_275419521.1">
    <property type="nucleotide sequence ID" value="NZ_CP106877.1"/>
</dbReference>
<evidence type="ECO:0000313" key="3">
    <source>
        <dbReference type="Proteomes" id="UP001164726"/>
    </source>
</evidence>
<dbReference type="AlphaFoldDB" id="A0A9E8LYM3"/>
<dbReference type="PANTHER" id="PTHR46211:SF1">
    <property type="entry name" value="GLYCEROPHOSPHODIESTER PHOSPHODIESTERASE, CYTOPLASMIC"/>
    <property type="match status" value="1"/>
</dbReference>
<dbReference type="GO" id="GO:0006629">
    <property type="term" value="P:lipid metabolic process"/>
    <property type="evidence" value="ECO:0007669"/>
    <property type="project" value="InterPro"/>
</dbReference>
<organism evidence="2 3">
    <name type="scientific">Fervidibacillus halotolerans</name>
    <dbReference type="NCBI Taxonomy" id="2980027"/>
    <lineage>
        <taxon>Bacteria</taxon>
        <taxon>Bacillati</taxon>
        <taxon>Bacillota</taxon>
        <taxon>Bacilli</taxon>
        <taxon>Bacillales</taxon>
        <taxon>Bacillaceae</taxon>
        <taxon>Fervidibacillus</taxon>
    </lineage>
</organism>
<dbReference type="SUPFAM" id="SSF51695">
    <property type="entry name" value="PLC-like phosphodiesterases"/>
    <property type="match status" value="1"/>
</dbReference>
<proteinExistence type="predicted"/>
<dbReference type="Gene3D" id="3.20.20.190">
    <property type="entry name" value="Phosphatidylinositol (PI) phosphodiesterase"/>
    <property type="match status" value="1"/>
</dbReference>
<dbReference type="GO" id="GO:0008081">
    <property type="term" value="F:phosphoric diester hydrolase activity"/>
    <property type="evidence" value="ECO:0007669"/>
    <property type="project" value="InterPro"/>
</dbReference>
<dbReference type="PANTHER" id="PTHR46211">
    <property type="entry name" value="GLYCEROPHOSPHORYL DIESTER PHOSPHODIESTERASE"/>
    <property type="match status" value="1"/>
</dbReference>
<name>A0A9E8LYM3_9BACI</name>
<evidence type="ECO:0000313" key="2">
    <source>
        <dbReference type="EMBL" id="WAA11411.1"/>
    </source>
</evidence>
<sequence>MTQIFAHRGSSGTRPENTMIAFYEAEKNMADGIELDVQLSKDGKIVIIHDQKVDRTTDGKGFVKDFTLDELQKLDAGYRFQSGKYPAKIPTLEQFLSWFKRTEMICNIELKTTSVTNHELEEKVIGLIQKYDLDDRIIISSFNHYAIVYSYRLAPHIETAPLFMEGLYMPWVYAESIKAKAIHPHYKVAPKELIQISEKEGIKVRPFTVNKEKDLKMYMEIGASAVISDYPALARKVKDQL</sequence>
<dbReference type="CDD" id="cd08563">
    <property type="entry name" value="GDPD_TtGDE_like"/>
    <property type="match status" value="1"/>
</dbReference>
<gene>
    <name evidence="2" type="ORF">OE105_07100</name>
</gene>
<dbReference type="Proteomes" id="UP001164726">
    <property type="component" value="Chromosome"/>
</dbReference>
<dbReference type="InterPro" id="IPR017946">
    <property type="entry name" value="PLC-like_Pdiesterase_TIM-brl"/>
</dbReference>
<evidence type="ECO:0000259" key="1">
    <source>
        <dbReference type="PROSITE" id="PS51704"/>
    </source>
</evidence>
<dbReference type="KEGG" id="fhl:OE105_07100"/>